<organism evidence="1 2">
    <name type="scientific">Lactiplantibacillus plajomi</name>
    <dbReference type="NCBI Taxonomy" id="1457217"/>
    <lineage>
        <taxon>Bacteria</taxon>
        <taxon>Bacillati</taxon>
        <taxon>Bacillota</taxon>
        <taxon>Bacilli</taxon>
        <taxon>Lactobacillales</taxon>
        <taxon>Lactobacillaceae</taxon>
        <taxon>Lactiplantibacillus</taxon>
    </lineage>
</organism>
<dbReference type="RefSeq" id="WP_137646145.1">
    <property type="nucleotide sequence ID" value="NZ_BAABRM010000043.1"/>
</dbReference>
<gene>
    <name evidence="1" type="ORF">ACFFGS_00915</name>
</gene>
<accession>A0ABV6JZU2</accession>
<keyword evidence="2" id="KW-1185">Reference proteome</keyword>
<dbReference type="NCBIfam" id="TIGR03578">
    <property type="entry name" value="EF_0831"/>
    <property type="match status" value="1"/>
</dbReference>
<dbReference type="InterPro" id="IPR020037">
    <property type="entry name" value="DUF4312"/>
</dbReference>
<sequence>MDSINQVNHQTVRVTGKGETKQKAFASALSQIQKQVVQNEDYVTLQITPVKVTPVRLEESAYKERFLFLFFPRIRRHFNVTIDVEVAVNTIDLATVPFTEVASTAGEFESFSLLKGGK</sequence>
<reference evidence="1 2" key="1">
    <citation type="submission" date="2024-09" db="EMBL/GenBank/DDBJ databases">
        <authorList>
            <person name="Sun Q."/>
            <person name="Mori K."/>
        </authorList>
    </citation>
    <scope>NUCLEOTIDE SEQUENCE [LARGE SCALE GENOMIC DNA]</scope>
    <source>
        <strain evidence="1 2">TBRC 4575</strain>
    </source>
</reference>
<evidence type="ECO:0000313" key="2">
    <source>
        <dbReference type="Proteomes" id="UP001589855"/>
    </source>
</evidence>
<evidence type="ECO:0000313" key="1">
    <source>
        <dbReference type="EMBL" id="MFC0422740.1"/>
    </source>
</evidence>
<dbReference type="Proteomes" id="UP001589855">
    <property type="component" value="Unassembled WGS sequence"/>
</dbReference>
<dbReference type="EMBL" id="JBHLUK010000004">
    <property type="protein sequence ID" value="MFC0422740.1"/>
    <property type="molecule type" value="Genomic_DNA"/>
</dbReference>
<dbReference type="Pfam" id="PF14189">
    <property type="entry name" value="DUF4312"/>
    <property type="match status" value="1"/>
</dbReference>
<name>A0ABV6JZU2_9LACO</name>
<proteinExistence type="predicted"/>
<comment type="caution">
    <text evidence="1">The sequence shown here is derived from an EMBL/GenBank/DDBJ whole genome shotgun (WGS) entry which is preliminary data.</text>
</comment>
<protein>
    <submittedName>
        <fullName evidence="1">DUF4312 family protein</fullName>
    </submittedName>
</protein>